<comment type="caution">
    <text evidence="2">The sequence shown here is derived from an EMBL/GenBank/DDBJ whole genome shotgun (WGS) entry which is preliminary data.</text>
</comment>
<dbReference type="Proteomes" id="UP000693970">
    <property type="component" value="Unassembled WGS sequence"/>
</dbReference>
<dbReference type="InterPro" id="IPR002925">
    <property type="entry name" value="Dienelactn_hydro"/>
</dbReference>
<reference evidence="2" key="2">
    <citation type="submission" date="2021-04" db="EMBL/GenBank/DDBJ databases">
        <authorList>
            <person name="Podell S."/>
        </authorList>
    </citation>
    <scope>NUCLEOTIDE SEQUENCE</scope>
    <source>
        <strain evidence="2">Hildebrandi</strain>
    </source>
</reference>
<reference evidence="2" key="1">
    <citation type="journal article" date="2021" name="Sci. Rep.">
        <title>Diploid genomic architecture of Nitzschia inconspicua, an elite biomass production diatom.</title>
        <authorList>
            <person name="Oliver A."/>
            <person name="Podell S."/>
            <person name="Pinowska A."/>
            <person name="Traller J.C."/>
            <person name="Smith S.R."/>
            <person name="McClure R."/>
            <person name="Beliaev A."/>
            <person name="Bohutskyi P."/>
            <person name="Hill E.A."/>
            <person name="Rabines A."/>
            <person name="Zheng H."/>
            <person name="Allen L.Z."/>
            <person name="Kuo A."/>
            <person name="Grigoriev I.V."/>
            <person name="Allen A.E."/>
            <person name="Hazlebeck D."/>
            <person name="Allen E.E."/>
        </authorList>
    </citation>
    <scope>NUCLEOTIDE SEQUENCE</scope>
    <source>
        <strain evidence="2">Hildebrandi</strain>
    </source>
</reference>
<name>A0A9K3Q143_9STRA</name>
<organism evidence="2 3">
    <name type="scientific">Nitzschia inconspicua</name>
    <dbReference type="NCBI Taxonomy" id="303405"/>
    <lineage>
        <taxon>Eukaryota</taxon>
        <taxon>Sar</taxon>
        <taxon>Stramenopiles</taxon>
        <taxon>Ochrophyta</taxon>
        <taxon>Bacillariophyta</taxon>
        <taxon>Bacillariophyceae</taxon>
        <taxon>Bacillariophycidae</taxon>
        <taxon>Bacillariales</taxon>
        <taxon>Bacillariaceae</taxon>
        <taxon>Nitzschia</taxon>
    </lineage>
</organism>
<accession>A0A9K3Q143</accession>
<dbReference type="OrthoDB" id="17560at2759"/>
<evidence type="ECO:0000259" key="1">
    <source>
        <dbReference type="Pfam" id="PF01738"/>
    </source>
</evidence>
<gene>
    <name evidence="2" type="ORF">IV203_029310</name>
</gene>
<evidence type="ECO:0000313" key="2">
    <source>
        <dbReference type="EMBL" id="KAG7366640.1"/>
    </source>
</evidence>
<dbReference type="PANTHER" id="PTHR17630:SF44">
    <property type="entry name" value="PROTEIN AIM2"/>
    <property type="match status" value="1"/>
</dbReference>
<dbReference type="AlphaFoldDB" id="A0A9K3Q143"/>
<protein>
    <submittedName>
        <fullName evidence="2">Dienelactone hydrolase family protein</fullName>
    </submittedName>
</protein>
<dbReference type="EMBL" id="JAGRRH010000007">
    <property type="protein sequence ID" value="KAG7366640.1"/>
    <property type="molecule type" value="Genomic_DNA"/>
</dbReference>
<proteinExistence type="predicted"/>
<dbReference type="GO" id="GO:0016787">
    <property type="term" value="F:hydrolase activity"/>
    <property type="evidence" value="ECO:0007669"/>
    <property type="project" value="UniProtKB-KW"/>
</dbReference>
<sequence length="297" mass="33105">MSQQGACCPEGSLPALAFDYEPKGIQFEIAPTDKKKTPLQVYVVGASEKDTCWNGPVLVMCSDIFGPFSGMHRKLADEFVSRLGGVAILPDPWEGTGGICPQYNNEDNKPHQIGFNMFTLKVFKAIVWDGKSTLRKYSWETSGRLLFSEQLIPFLQSKGINKFAMTGFCYGCWMIMKACNDPGIVEHVTCGIHFHPSTEMVERSVFGRDCIVLCETCAKPQMIHATKHESDNWKPNGAAHKALQKNEKVSDVEFSLAPFSQSHGFMTRADVTRKEDQDALKEGVEKAVAFLKKHNVE</sequence>
<evidence type="ECO:0000313" key="3">
    <source>
        <dbReference type="Proteomes" id="UP000693970"/>
    </source>
</evidence>
<feature type="domain" description="Dienelactone hydrolase" evidence="1">
    <location>
        <begin position="51"/>
        <end position="294"/>
    </location>
</feature>
<keyword evidence="3" id="KW-1185">Reference proteome</keyword>
<dbReference type="PANTHER" id="PTHR17630">
    <property type="entry name" value="DIENELACTONE HYDROLASE"/>
    <property type="match status" value="1"/>
</dbReference>
<dbReference type="Pfam" id="PF01738">
    <property type="entry name" value="DLH"/>
    <property type="match status" value="1"/>
</dbReference>
<keyword evidence="2" id="KW-0378">Hydrolase</keyword>